<organism evidence="6 7">
    <name type="scientific">Microtus ochrogaster</name>
    <name type="common">Prairie vole</name>
    <dbReference type="NCBI Taxonomy" id="79684"/>
    <lineage>
        <taxon>Eukaryota</taxon>
        <taxon>Metazoa</taxon>
        <taxon>Chordata</taxon>
        <taxon>Craniata</taxon>
        <taxon>Vertebrata</taxon>
        <taxon>Euteleostomi</taxon>
        <taxon>Mammalia</taxon>
        <taxon>Eutheria</taxon>
        <taxon>Euarchontoglires</taxon>
        <taxon>Glires</taxon>
        <taxon>Rodentia</taxon>
        <taxon>Myomorpha</taxon>
        <taxon>Muroidea</taxon>
        <taxon>Cricetidae</taxon>
        <taxon>Arvicolinae</taxon>
        <taxon>Microtus</taxon>
    </lineage>
</organism>
<dbReference type="SUPFAM" id="SSF50494">
    <property type="entry name" value="Trypsin-like serine proteases"/>
    <property type="match status" value="1"/>
</dbReference>
<dbReference type="CDD" id="cd00190">
    <property type="entry name" value="Tryp_SPc"/>
    <property type="match status" value="1"/>
</dbReference>
<name>A0ABM1AZ25_MICOH</name>
<dbReference type="InterPro" id="IPR001254">
    <property type="entry name" value="Trypsin_dom"/>
</dbReference>
<keyword evidence="2" id="KW-0865">Zymogen</keyword>
<evidence type="ECO:0000256" key="1">
    <source>
        <dbReference type="ARBA" id="ARBA00022729"/>
    </source>
</evidence>
<sequence length="151" mass="16648">MAAVLILLTFLLLLGTDLERRARRTNAVRTLRLPRSNVHVKPGDVCYVNGWGQLNPNGKLSDTLQEVELTVQKDQECEFHFSRHYNKATAICVGDPKIKQGSFKGDSGRPLVCKNRAAGIVSLVCTNGSAPGTFTRVSSVLSWIKIMIKHS</sequence>
<gene>
    <name evidence="7" type="primary">LOC102000149</name>
</gene>
<dbReference type="Proteomes" id="UP000694915">
    <property type="component" value="Unplaced"/>
</dbReference>
<evidence type="ECO:0000313" key="7">
    <source>
        <dbReference type="RefSeq" id="XP_013210967.1"/>
    </source>
</evidence>
<evidence type="ECO:0000256" key="3">
    <source>
        <dbReference type="ARBA" id="ARBA00023157"/>
    </source>
</evidence>
<feature type="chain" id="PRO_5045114145" evidence="4">
    <location>
        <begin position="23"/>
        <end position="151"/>
    </location>
</feature>
<dbReference type="InterPro" id="IPR009003">
    <property type="entry name" value="Peptidase_S1_PA"/>
</dbReference>
<proteinExistence type="predicted"/>
<dbReference type="GeneID" id="102000149"/>
<dbReference type="RefSeq" id="XP_013210967.1">
    <property type="nucleotide sequence ID" value="XM_013355513.1"/>
</dbReference>
<feature type="signal peptide" evidence="4">
    <location>
        <begin position="1"/>
        <end position="22"/>
    </location>
</feature>
<keyword evidence="1 4" id="KW-0732">Signal</keyword>
<evidence type="ECO:0000259" key="5">
    <source>
        <dbReference type="PROSITE" id="PS50240"/>
    </source>
</evidence>
<keyword evidence="3" id="KW-1015">Disulfide bond</keyword>
<dbReference type="PANTHER" id="PTHR24271:SF81">
    <property type="entry name" value="GRANZYME B"/>
    <property type="match status" value="1"/>
</dbReference>
<dbReference type="SMART" id="SM00020">
    <property type="entry name" value="Tryp_SPc"/>
    <property type="match status" value="1"/>
</dbReference>
<feature type="domain" description="Peptidase S1" evidence="5">
    <location>
        <begin position="11"/>
        <end position="149"/>
    </location>
</feature>
<dbReference type="PROSITE" id="PS50240">
    <property type="entry name" value="TRYPSIN_DOM"/>
    <property type="match status" value="1"/>
</dbReference>
<accession>A0ABM1AZ25</accession>
<dbReference type="Pfam" id="PF00089">
    <property type="entry name" value="Trypsin"/>
    <property type="match status" value="1"/>
</dbReference>
<dbReference type="InterPro" id="IPR043504">
    <property type="entry name" value="Peptidase_S1_PA_chymotrypsin"/>
</dbReference>
<evidence type="ECO:0000313" key="6">
    <source>
        <dbReference type="Proteomes" id="UP000694915"/>
    </source>
</evidence>
<protein>
    <submittedName>
        <fullName evidence="7">Granzyme B(G,H)-like</fullName>
    </submittedName>
</protein>
<evidence type="ECO:0000256" key="4">
    <source>
        <dbReference type="SAM" id="SignalP"/>
    </source>
</evidence>
<reference evidence="7" key="1">
    <citation type="submission" date="2025-08" db="UniProtKB">
        <authorList>
            <consortium name="RefSeq"/>
        </authorList>
    </citation>
    <scope>IDENTIFICATION</scope>
</reference>
<evidence type="ECO:0000256" key="2">
    <source>
        <dbReference type="ARBA" id="ARBA00023145"/>
    </source>
</evidence>
<keyword evidence="6" id="KW-1185">Reference proteome</keyword>
<dbReference type="PANTHER" id="PTHR24271">
    <property type="entry name" value="KALLIKREIN-RELATED"/>
    <property type="match status" value="1"/>
</dbReference>
<dbReference type="Gene3D" id="2.40.10.10">
    <property type="entry name" value="Trypsin-like serine proteases"/>
    <property type="match status" value="2"/>
</dbReference>